<dbReference type="Proteomes" id="UP001187315">
    <property type="component" value="Unassembled WGS sequence"/>
</dbReference>
<feature type="region of interest" description="Disordered" evidence="1">
    <location>
        <begin position="1"/>
        <end position="37"/>
    </location>
</feature>
<sequence>MNSRIQALESGPTSRSSANFPIPGPSHDNSSPATARLPVFTPLQNDDVSNSVIIPRRTMGSAVPVTTGSPFFQPAAVISHHLRSQIIADLVQLWFRPRWSSIPPLLFPVRVWSSV</sequence>
<protein>
    <submittedName>
        <fullName evidence="2">Uncharacterized protein</fullName>
    </submittedName>
</protein>
<organism evidence="2 3">
    <name type="scientific">Tachysurus vachellii</name>
    <name type="common">Darkbarbel catfish</name>
    <name type="synonym">Pelteobagrus vachellii</name>
    <dbReference type="NCBI Taxonomy" id="175792"/>
    <lineage>
        <taxon>Eukaryota</taxon>
        <taxon>Metazoa</taxon>
        <taxon>Chordata</taxon>
        <taxon>Craniata</taxon>
        <taxon>Vertebrata</taxon>
        <taxon>Euteleostomi</taxon>
        <taxon>Actinopterygii</taxon>
        <taxon>Neopterygii</taxon>
        <taxon>Teleostei</taxon>
        <taxon>Ostariophysi</taxon>
        <taxon>Siluriformes</taxon>
        <taxon>Bagridae</taxon>
        <taxon>Tachysurus</taxon>
    </lineage>
</organism>
<evidence type="ECO:0000313" key="2">
    <source>
        <dbReference type="EMBL" id="KAK2852179.1"/>
    </source>
</evidence>
<feature type="compositionally biased region" description="Polar residues" evidence="1">
    <location>
        <begin position="1"/>
        <end position="19"/>
    </location>
</feature>
<accession>A0AA88SVQ5</accession>
<dbReference type="EMBL" id="JAVHJS010000007">
    <property type="protein sequence ID" value="KAK2852179.1"/>
    <property type="molecule type" value="Genomic_DNA"/>
</dbReference>
<name>A0AA88SVQ5_TACVA</name>
<comment type="caution">
    <text evidence="2">The sequence shown here is derived from an EMBL/GenBank/DDBJ whole genome shotgun (WGS) entry which is preliminary data.</text>
</comment>
<proteinExistence type="predicted"/>
<dbReference type="AlphaFoldDB" id="A0AA88SVQ5"/>
<keyword evidence="3" id="KW-1185">Reference proteome</keyword>
<evidence type="ECO:0000256" key="1">
    <source>
        <dbReference type="SAM" id="MobiDB-lite"/>
    </source>
</evidence>
<reference evidence="2" key="1">
    <citation type="submission" date="2023-08" db="EMBL/GenBank/DDBJ databases">
        <title>Pelteobagrus vachellii genome.</title>
        <authorList>
            <person name="Liu H."/>
        </authorList>
    </citation>
    <scope>NUCLEOTIDE SEQUENCE</scope>
    <source>
        <strain evidence="2">PRFRI_2022a</strain>
        <tissue evidence="2">Muscle</tissue>
    </source>
</reference>
<evidence type="ECO:0000313" key="3">
    <source>
        <dbReference type="Proteomes" id="UP001187315"/>
    </source>
</evidence>
<gene>
    <name evidence="2" type="ORF">Q7C36_007380</name>
</gene>